<accession>A0A2T7FD90</accession>
<reference evidence="2 3" key="1">
    <citation type="submission" date="2018-04" db="EMBL/GenBank/DDBJ databases">
        <title>WGS assembly of Panicum hallii var. hallii HAL2.</title>
        <authorList>
            <person name="Lovell J."/>
            <person name="Jenkins J."/>
            <person name="Lowry D."/>
            <person name="Mamidi S."/>
            <person name="Sreedasyam A."/>
            <person name="Weng X."/>
            <person name="Barry K."/>
            <person name="Bonette J."/>
            <person name="Campitelli B."/>
            <person name="Daum C."/>
            <person name="Gordon S."/>
            <person name="Gould B."/>
            <person name="Lipzen A."/>
            <person name="MacQueen A."/>
            <person name="Palacio-Mejia J."/>
            <person name="Plott C."/>
            <person name="Shakirov E."/>
            <person name="Shu S."/>
            <person name="Yoshinaga Y."/>
            <person name="Zane M."/>
            <person name="Rokhsar D."/>
            <person name="Grimwood J."/>
            <person name="Schmutz J."/>
            <person name="Juenger T."/>
        </authorList>
    </citation>
    <scope>NUCLEOTIDE SEQUENCE [LARGE SCALE GENOMIC DNA]</scope>
    <source>
        <strain evidence="3">cv. HAL2</strain>
    </source>
</reference>
<organism evidence="2 3">
    <name type="scientific">Panicum hallii var. hallii</name>
    <dbReference type="NCBI Taxonomy" id="1504633"/>
    <lineage>
        <taxon>Eukaryota</taxon>
        <taxon>Viridiplantae</taxon>
        <taxon>Streptophyta</taxon>
        <taxon>Embryophyta</taxon>
        <taxon>Tracheophyta</taxon>
        <taxon>Spermatophyta</taxon>
        <taxon>Magnoliopsida</taxon>
        <taxon>Liliopsida</taxon>
        <taxon>Poales</taxon>
        <taxon>Poaceae</taxon>
        <taxon>PACMAD clade</taxon>
        <taxon>Panicoideae</taxon>
        <taxon>Panicodae</taxon>
        <taxon>Paniceae</taxon>
        <taxon>Panicinae</taxon>
        <taxon>Panicum</taxon>
        <taxon>Panicum sect. Panicum</taxon>
    </lineage>
</organism>
<name>A0A2T7FD90_9POAL</name>
<feature type="region of interest" description="Disordered" evidence="1">
    <location>
        <begin position="1"/>
        <end position="90"/>
    </location>
</feature>
<evidence type="ECO:0000313" key="2">
    <source>
        <dbReference type="EMBL" id="PUZ78045.1"/>
    </source>
</evidence>
<evidence type="ECO:0000256" key="1">
    <source>
        <dbReference type="SAM" id="MobiDB-lite"/>
    </source>
</evidence>
<dbReference type="AlphaFoldDB" id="A0A2T7FD90"/>
<keyword evidence="3" id="KW-1185">Reference proteome</keyword>
<gene>
    <name evidence="2" type="ORF">GQ55_1G422000</name>
</gene>
<evidence type="ECO:0000313" key="3">
    <source>
        <dbReference type="Proteomes" id="UP000244336"/>
    </source>
</evidence>
<dbReference type="EMBL" id="CM009749">
    <property type="protein sequence ID" value="PUZ78045.1"/>
    <property type="molecule type" value="Genomic_DNA"/>
</dbReference>
<dbReference type="Gramene" id="PUZ78045">
    <property type="protein sequence ID" value="PUZ78045"/>
    <property type="gene ID" value="GQ55_1G422000"/>
</dbReference>
<proteinExistence type="predicted"/>
<protein>
    <submittedName>
        <fullName evidence="2">Uncharacterized protein</fullName>
    </submittedName>
</protein>
<sequence>MRPWMQQGWWRPGRTRRPERGDGGGGGVGQRLERAGAGEGDEQAHPRSYAKRGGRGGGRELVCGRHGGGGPRRDAQATGGEAACGERGRG</sequence>
<dbReference type="Proteomes" id="UP000244336">
    <property type="component" value="Chromosome 1"/>
</dbReference>